<evidence type="ECO:0000313" key="2">
    <source>
        <dbReference type="EMBL" id="KUJ77254.1"/>
    </source>
</evidence>
<feature type="transmembrane region" description="Helical" evidence="1">
    <location>
        <begin position="177"/>
        <end position="199"/>
    </location>
</feature>
<protein>
    <recommendedName>
        <fullName evidence="4">HupE / UreJ protein</fullName>
    </recommendedName>
</protein>
<evidence type="ECO:0000313" key="3">
    <source>
        <dbReference type="Proteomes" id="UP000053690"/>
    </source>
</evidence>
<reference evidence="3" key="1">
    <citation type="submission" date="2015-12" db="EMBL/GenBank/DDBJ databases">
        <authorList>
            <person name="Zhang G."/>
            <person name="Stingl U."/>
        </authorList>
    </citation>
    <scope>NUCLEOTIDE SEQUENCE [LARGE SCALE GENOMIC DNA]</scope>
    <source>
        <strain evidence="3">ZGT108</strain>
    </source>
</reference>
<keyword evidence="1" id="KW-0812">Transmembrane</keyword>
<dbReference type="InterPro" id="IPR032809">
    <property type="entry name" value="Put_HupE_UreJ"/>
</dbReference>
<proteinExistence type="predicted"/>
<sequence length="333" mass="36178">MKGLLGLMLTIWLVCLPRIGHAHALDPGYLDLKQLAPGSWQVFWRIPDVNGQPMQIDAILPSSCTPAQGPQPFFDTAAWVSSWIAACNTQIAGQAVTIQGLERQRNDVLLRYQPLDATTATLRFTPETTVLNLPEGASTSSVFVSYFWLGFEHILEGLDHLLFVFALFALVRDPWRLIGAVTAFTVAHSITLALATLGVLHVPSAPVEAVIALSIVFMALEILKHKDGEVRLSEQFPWIVCFCFGLLHGLGFAGALTEIGLPPGDIPTALVAFNVGVEAGQLVFVTSLSLGLFLWRHVIRPVPSGPDSIARSITGYAIGCVSLFWLVQRVNGF</sequence>
<keyword evidence="3" id="KW-1185">Reference proteome</keyword>
<feature type="transmembrane region" description="Helical" evidence="1">
    <location>
        <begin position="146"/>
        <end position="170"/>
    </location>
</feature>
<evidence type="ECO:0008006" key="4">
    <source>
        <dbReference type="Google" id="ProtNLM"/>
    </source>
</evidence>
<accession>A0A0X3TNG4</accession>
<feature type="transmembrane region" description="Helical" evidence="1">
    <location>
        <begin position="269"/>
        <end position="296"/>
    </location>
</feature>
<dbReference type="EMBL" id="LQBP01000011">
    <property type="protein sequence ID" value="KUJ77254.1"/>
    <property type="molecule type" value="Genomic_DNA"/>
</dbReference>
<name>A0A0X3TNG4_9RHOB</name>
<organism evidence="2 3">
    <name type="scientific">Ruegeria profundi</name>
    <dbReference type="NCBI Taxonomy" id="1685378"/>
    <lineage>
        <taxon>Bacteria</taxon>
        <taxon>Pseudomonadati</taxon>
        <taxon>Pseudomonadota</taxon>
        <taxon>Alphaproteobacteria</taxon>
        <taxon>Rhodobacterales</taxon>
        <taxon>Roseobacteraceae</taxon>
        <taxon>Ruegeria</taxon>
    </lineage>
</organism>
<dbReference type="Proteomes" id="UP000053690">
    <property type="component" value="Unassembled WGS sequence"/>
</dbReference>
<feature type="transmembrane region" description="Helical" evidence="1">
    <location>
        <begin position="235"/>
        <end position="257"/>
    </location>
</feature>
<dbReference type="RefSeq" id="WP_068340069.1">
    <property type="nucleotide sequence ID" value="NZ_LQBP01000011.1"/>
</dbReference>
<dbReference type="Pfam" id="PF13795">
    <property type="entry name" value="HupE_UreJ_2"/>
    <property type="match status" value="1"/>
</dbReference>
<feature type="transmembrane region" description="Helical" evidence="1">
    <location>
        <begin position="205"/>
        <end position="223"/>
    </location>
</feature>
<keyword evidence="1" id="KW-1133">Transmembrane helix</keyword>
<comment type="caution">
    <text evidence="2">The sequence shown here is derived from an EMBL/GenBank/DDBJ whole genome shotgun (WGS) entry which is preliminary data.</text>
</comment>
<feature type="transmembrane region" description="Helical" evidence="1">
    <location>
        <begin position="308"/>
        <end position="327"/>
    </location>
</feature>
<evidence type="ECO:0000256" key="1">
    <source>
        <dbReference type="SAM" id="Phobius"/>
    </source>
</evidence>
<keyword evidence="1" id="KW-0472">Membrane</keyword>
<dbReference type="STRING" id="1685378.AVO44_17890"/>
<gene>
    <name evidence="2" type="ORF">AVO44_17890</name>
</gene>
<dbReference type="AlphaFoldDB" id="A0A0X3TNG4"/>